<evidence type="ECO:0000313" key="13">
    <source>
        <dbReference type="Proteomes" id="UP001595615"/>
    </source>
</evidence>
<keyword evidence="4" id="KW-0808">Transferase</keyword>
<organism evidence="12 13">
    <name type="scientific">Sphingoaurantiacus capsulatus</name>
    <dbReference type="NCBI Taxonomy" id="1771310"/>
    <lineage>
        <taxon>Bacteria</taxon>
        <taxon>Pseudomonadati</taxon>
        <taxon>Pseudomonadota</taxon>
        <taxon>Alphaproteobacteria</taxon>
        <taxon>Sphingomonadales</taxon>
        <taxon>Sphingosinicellaceae</taxon>
        <taxon>Sphingoaurantiacus</taxon>
    </lineage>
</organism>
<dbReference type="InterPro" id="IPR035965">
    <property type="entry name" value="PAS-like_dom_sf"/>
</dbReference>
<dbReference type="EMBL" id="JBHRXV010000004">
    <property type="protein sequence ID" value="MFC3712300.1"/>
    <property type="molecule type" value="Genomic_DNA"/>
</dbReference>
<dbReference type="PROSITE" id="PS50113">
    <property type="entry name" value="PAC"/>
    <property type="match status" value="1"/>
</dbReference>
<keyword evidence="8" id="KW-0902">Two-component regulatory system</keyword>
<dbReference type="SUPFAM" id="SSF55785">
    <property type="entry name" value="PYP-like sensor domain (PAS domain)"/>
    <property type="match status" value="3"/>
</dbReference>
<dbReference type="RefSeq" id="WP_380858899.1">
    <property type="nucleotide sequence ID" value="NZ_JBHRXV010000004.1"/>
</dbReference>
<evidence type="ECO:0000256" key="4">
    <source>
        <dbReference type="ARBA" id="ARBA00022679"/>
    </source>
</evidence>
<accession>A0ABV7X856</accession>
<dbReference type="PRINTS" id="PR00344">
    <property type="entry name" value="BCTRLSENSOR"/>
</dbReference>
<keyword evidence="5" id="KW-0547">Nucleotide-binding</keyword>
<feature type="domain" description="PAS" evidence="10">
    <location>
        <begin position="9"/>
        <end position="79"/>
    </location>
</feature>
<dbReference type="PANTHER" id="PTHR43065:SF10">
    <property type="entry name" value="PEROXIDE STRESS-ACTIVATED HISTIDINE KINASE MAK3"/>
    <property type="match status" value="1"/>
</dbReference>
<dbReference type="NCBIfam" id="TIGR00229">
    <property type="entry name" value="sensory_box"/>
    <property type="match status" value="1"/>
</dbReference>
<feature type="domain" description="Histidine kinase" evidence="9">
    <location>
        <begin position="469"/>
        <end position="684"/>
    </location>
</feature>
<dbReference type="SMART" id="SM00388">
    <property type="entry name" value="HisKA"/>
    <property type="match status" value="1"/>
</dbReference>
<reference evidence="13" key="1">
    <citation type="journal article" date="2019" name="Int. J. Syst. Evol. Microbiol.">
        <title>The Global Catalogue of Microorganisms (GCM) 10K type strain sequencing project: providing services to taxonomists for standard genome sequencing and annotation.</title>
        <authorList>
            <consortium name="The Broad Institute Genomics Platform"/>
            <consortium name="The Broad Institute Genome Sequencing Center for Infectious Disease"/>
            <person name="Wu L."/>
            <person name="Ma J."/>
        </authorList>
    </citation>
    <scope>NUCLEOTIDE SEQUENCE [LARGE SCALE GENOMIC DNA]</scope>
    <source>
        <strain evidence="13">KCTC 42644</strain>
    </source>
</reference>
<evidence type="ECO:0000256" key="6">
    <source>
        <dbReference type="ARBA" id="ARBA00022777"/>
    </source>
</evidence>
<name>A0ABV7X856_9SPHN</name>
<evidence type="ECO:0000259" key="11">
    <source>
        <dbReference type="PROSITE" id="PS50113"/>
    </source>
</evidence>
<dbReference type="InterPro" id="IPR036890">
    <property type="entry name" value="HATPase_C_sf"/>
</dbReference>
<dbReference type="InterPro" id="IPR004358">
    <property type="entry name" value="Sig_transdc_His_kin-like_C"/>
</dbReference>
<dbReference type="SMART" id="SM00387">
    <property type="entry name" value="HATPase_c"/>
    <property type="match status" value="1"/>
</dbReference>
<evidence type="ECO:0000256" key="3">
    <source>
        <dbReference type="ARBA" id="ARBA00022553"/>
    </source>
</evidence>
<dbReference type="Pfam" id="PF08448">
    <property type="entry name" value="PAS_4"/>
    <property type="match status" value="1"/>
</dbReference>
<dbReference type="SMART" id="SM00091">
    <property type="entry name" value="PAS"/>
    <property type="match status" value="1"/>
</dbReference>
<dbReference type="Gene3D" id="1.10.287.130">
    <property type="match status" value="1"/>
</dbReference>
<feature type="domain" description="PAC" evidence="11">
    <location>
        <begin position="79"/>
        <end position="133"/>
    </location>
</feature>
<evidence type="ECO:0000259" key="9">
    <source>
        <dbReference type="PROSITE" id="PS50109"/>
    </source>
</evidence>
<keyword evidence="13" id="KW-1185">Reference proteome</keyword>
<dbReference type="Gene3D" id="3.30.565.10">
    <property type="entry name" value="Histidine kinase-like ATPase, C-terminal domain"/>
    <property type="match status" value="1"/>
</dbReference>
<keyword evidence="3" id="KW-0597">Phosphoprotein</keyword>
<dbReference type="InterPro" id="IPR036097">
    <property type="entry name" value="HisK_dim/P_sf"/>
</dbReference>
<evidence type="ECO:0000256" key="5">
    <source>
        <dbReference type="ARBA" id="ARBA00022741"/>
    </source>
</evidence>
<proteinExistence type="predicted"/>
<keyword evidence="6" id="KW-0418">Kinase</keyword>
<evidence type="ECO:0000256" key="2">
    <source>
        <dbReference type="ARBA" id="ARBA00012438"/>
    </source>
</evidence>
<dbReference type="InterPro" id="IPR005467">
    <property type="entry name" value="His_kinase_dom"/>
</dbReference>
<dbReference type="SUPFAM" id="SSF47384">
    <property type="entry name" value="Homodimeric domain of signal transducing histidine kinase"/>
    <property type="match status" value="1"/>
</dbReference>
<dbReference type="InterPro" id="IPR003594">
    <property type="entry name" value="HATPase_dom"/>
</dbReference>
<dbReference type="Pfam" id="PF02518">
    <property type="entry name" value="HATPase_c"/>
    <property type="match status" value="1"/>
</dbReference>
<dbReference type="Pfam" id="PF00512">
    <property type="entry name" value="HisKA"/>
    <property type="match status" value="1"/>
</dbReference>
<dbReference type="InterPro" id="IPR000700">
    <property type="entry name" value="PAS-assoc_C"/>
</dbReference>
<dbReference type="Gene3D" id="3.30.450.20">
    <property type="entry name" value="PAS domain"/>
    <property type="match status" value="3"/>
</dbReference>
<dbReference type="InterPro" id="IPR000014">
    <property type="entry name" value="PAS"/>
</dbReference>
<dbReference type="InterPro" id="IPR001610">
    <property type="entry name" value="PAC"/>
</dbReference>
<evidence type="ECO:0000313" key="12">
    <source>
        <dbReference type="EMBL" id="MFC3712300.1"/>
    </source>
</evidence>
<dbReference type="InterPro" id="IPR013656">
    <property type="entry name" value="PAS_4"/>
</dbReference>
<protein>
    <recommendedName>
        <fullName evidence="2">histidine kinase</fullName>
        <ecNumber evidence="2">2.7.13.3</ecNumber>
    </recommendedName>
</protein>
<sequence length="686" mass="75234">MAGRDDSGTLEATVDIFDLVHDSIFVRDRAGYIRSWNAASEALYGWSREAAVGRLVNELLPPRRPERDAAREAELLETGRWEGRLSRAAADGRMLTIDARWSVRRDADGAPVEIIETGRDVTERRAVEEALQRSEYRYRNLFQAMAASFWEIDFTPIGDMLRELRSEGVTDYPAYFAANPDYVRRMIRATRVVDVNEQTVALFGRGDKGELLRDLEPFWPDESLHVFAASVISAVTRKPNYVTETPLRTLDGRVFDALFTAAFPPESIAKGTLLIGVIDISDRTAAEAHLRHSETRYRNLFHHMPIALLQLDMRPLFDKIAAMKTAGVDVADKIATDDELLTEALRLVTIDEVNDAAMKLFGVTDPTALHGPIEPAWQARPDTIRRSLLARLRGEPGYVEETKISTRDGRVVDVLYNIAFPPTLTELGINVVTFMDLTERVETQAALQRVQADFARAARIATLGELTASIAHEVNQPLAAIATNGEASLRWLGRPEPDVEEVHTLTGRMVADARRAADIIKRIRGIATPSAPTRAELSVNALVEEASLFLRHEMQAQGVTLTLDLAAGVPPILGDRTQLQQVLVNLMVNAMQAMAGAGVTRRGIIVRSRAHGTGAALEIEDSGPGFAPEHLGSLFASFFTTKADGMGIGLSICRSIIDDHGGQISAANAPAGGARFHFTLPAEGTP</sequence>
<evidence type="ECO:0000256" key="7">
    <source>
        <dbReference type="ARBA" id="ARBA00022840"/>
    </source>
</evidence>
<dbReference type="InterPro" id="IPR003661">
    <property type="entry name" value="HisK_dim/P_dom"/>
</dbReference>
<keyword evidence="7" id="KW-0067">ATP-binding</keyword>
<dbReference type="PROSITE" id="PS50112">
    <property type="entry name" value="PAS"/>
    <property type="match status" value="1"/>
</dbReference>
<evidence type="ECO:0000256" key="1">
    <source>
        <dbReference type="ARBA" id="ARBA00000085"/>
    </source>
</evidence>
<comment type="catalytic activity">
    <reaction evidence="1">
        <text>ATP + protein L-histidine = ADP + protein N-phospho-L-histidine.</text>
        <dbReference type="EC" id="2.7.13.3"/>
    </reaction>
</comment>
<dbReference type="CDD" id="cd00082">
    <property type="entry name" value="HisKA"/>
    <property type="match status" value="1"/>
</dbReference>
<gene>
    <name evidence="12" type="ORF">ACFOMD_06950</name>
</gene>
<dbReference type="SUPFAM" id="SSF55874">
    <property type="entry name" value="ATPase domain of HSP90 chaperone/DNA topoisomerase II/histidine kinase"/>
    <property type="match status" value="1"/>
</dbReference>
<dbReference type="Proteomes" id="UP001595615">
    <property type="component" value="Unassembled WGS sequence"/>
</dbReference>
<evidence type="ECO:0000256" key="8">
    <source>
        <dbReference type="ARBA" id="ARBA00023012"/>
    </source>
</evidence>
<comment type="caution">
    <text evidence="12">The sequence shown here is derived from an EMBL/GenBank/DDBJ whole genome shotgun (WGS) entry which is preliminary data.</text>
</comment>
<dbReference type="PROSITE" id="PS50109">
    <property type="entry name" value="HIS_KIN"/>
    <property type="match status" value="1"/>
</dbReference>
<dbReference type="PANTHER" id="PTHR43065">
    <property type="entry name" value="SENSOR HISTIDINE KINASE"/>
    <property type="match status" value="1"/>
</dbReference>
<evidence type="ECO:0000259" key="10">
    <source>
        <dbReference type="PROSITE" id="PS50112"/>
    </source>
</evidence>
<dbReference type="EC" id="2.7.13.3" evidence="2"/>
<dbReference type="SMART" id="SM00086">
    <property type="entry name" value="PAC"/>
    <property type="match status" value="1"/>
</dbReference>
<dbReference type="CDD" id="cd00130">
    <property type="entry name" value="PAS"/>
    <property type="match status" value="1"/>
</dbReference>